<dbReference type="AlphaFoldDB" id="X1G4X1"/>
<dbReference type="GO" id="GO:0004534">
    <property type="term" value="F:5'-3' RNA exonuclease activity"/>
    <property type="evidence" value="ECO:0007669"/>
    <property type="project" value="TreeGrafter"/>
</dbReference>
<dbReference type="InterPro" id="IPR016195">
    <property type="entry name" value="Pol/histidinol_Pase-like"/>
</dbReference>
<dbReference type="InterPro" id="IPR003141">
    <property type="entry name" value="Pol/His_phosphatase_N"/>
</dbReference>
<name>X1G4X1_9ZZZZ</name>
<evidence type="ECO:0000259" key="1">
    <source>
        <dbReference type="SMART" id="SM00481"/>
    </source>
</evidence>
<dbReference type="GO" id="GO:0035312">
    <property type="term" value="F:5'-3' DNA exonuclease activity"/>
    <property type="evidence" value="ECO:0007669"/>
    <property type="project" value="TreeGrafter"/>
</dbReference>
<protein>
    <recommendedName>
        <fullName evidence="1">Polymerase/histidinol phosphatase N-terminal domain-containing protein</fullName>
    </recommendedName>
</protein>
<feature type="non-terminal residue" evidence="2">
    <location>
        <position position="1"/>
    </location>
</feature>
<dbReference type="SMART" id="SM00481">
    <property type="entry name" value="POLIIIAc"/>
    <property type="match status" value="1"/>
</dbReference>
<dbReference type="Pfam" id="PF13263">
    <property type="entry name" value="PHP_C"/>
    <property type="match status" value="1"/>
</dbReference>
<organism evidence="2">
    <name type="scientific">marine sediment metagenome</name>
    <dbReference type="NCBI Taxonomy" id="412755"/>
    <lineage>
        <taxon>unclassified sequences</taxon>
        <taxon>metagenomes</taxon>
        <taxon>ecological metagenomes</taxon>
    </lineage>
</organism>
<dbReference type="Pfam" id="PF02811">
    <property type="entry name" value="PHP"/>
    <property type="match status" value="1"/>
</dbReference>
<dbReference type="CDD" id="cd07432">
    <property type="entry name" value="PHP_HisPPase"/>
    <property type="match status" value="1"/>
</dbReference>
<comment type="caution">
    <text evidence="2">The sequence shown here is derived from an EMBL/GenBank/DDBJ whole genome shotgun (WGS) entry which is preliminary data.</text>
</comment>
<dbReference type="InterPro" id="IPR052018">
    <property type="entry name" value="PHP_domain"/>
</dbReference>
<proteinExistence type="predicted"/>
<reference evidence="2" key="1">
    <citation type="journal article" date="2014" name="Front. Microbiol.">
        <title>High frequency of phylogenetically diverse reductive dehalogenase-homologous genes in deep subseafloor sedimentary metagenomes.</title>
        <authorList>
            <person name="Kawai M."/>
            <person name="Futagami T."/>
            <person name="Toyoda A."/>
            <person name="Takaki Y."/>
            <person name="Nishi S."/>
            <person name="Hori S."/>
            <person name="Arai W."/>
            <person name="Tsubouchi T."/>
            <person name="Morono Y."/>
            <person name="Uchiyama I."/>
            <person name="Ito T."/>
            <person name="Fujiyama A."/>
            <person name="Inagaki F."/>
            <person name="Takami H."/>
        </authorList>
    </citation>
    <scope>NUCLEOTIDE SEQUENCE</scope>
    <source>
        <strain evidence="2">Expedition CK06-06</strain>
    </source>
</reference>
<feature type="domain" description="Polymerase/histidinol phosphatase N-terminal" evidence="1">
    <location>
        <begin position="7"/>
        <end position="75"/>
    </location>
</feature>
<dbReference type="SUPFAM" id="SSF89550">
    <property type="entry name" value="PHP domain-like"/>
    <property type="match status" value="1"/>
</dbReference>
<dbReference type="EMBL" id="BARU01000156">
    <property type="protein sequence ID" value="GAH28058.1"/>
    <property type="molecule type" value="Genomic_DNA"/>
</dbReference>
<dbReference type="PANTHER" id="PTHR42924">
    <property type="entry name" value="EXONUCLEASE"/>
    <property type="match status" value="1"/>
</dbReference>
<dbReference type="InterPro" id="IPR004013">
    <property type="entry name" value="PHP_dom"/>
</dbReference>
<gene>
    <name evidence="2" type="ORF">S03H2_00684</name>
</gene>
<dbReference type="PANTHER" id="PTHR42924:SF3">
    <property type="entry name" value="POLYMERASE_HISTIDINOL PHOSPHATASE N-TERMINAL DOMAIN-CONTAINING PROTEIN"/>
    <property type="match status" value="1"/>
</dbReference>
<dbReference type="Gene3D" id="3.20.20.140">
    <property type="entry name" value="Metal-dependent hydrolases"/>
    <property type="match status" value="1"/>
</dbReference>
<sequence>IHRRLKADLHLHTSEDPEDKVRYSARQLIDYASQKGFDVLAITNHNFYTYNDYLRDYAASKGILLIPGIELSVEEKHVVLLNITDNLPQKIQSLQDLRHYKNEDSLVIAPHPYFPMYQALKSKLEEYTDIFDAIEYTHFYFRRINYNKKAERKASEFNLPLIGVSDAHLLHQVGLTYSLIDAEKTPEAVIGAIRKKRIQVVTHPLRLTFFNVFLSLKHFLAQGVNPCGRLILGPRNSKGSETLKDKKFSGEH</sequence>
<accession>X1G4X1</accession>
<evidence type="ECO:0000313" key="2">
    <source>
        <dbReference type="EMBL" id="GAH28058.1"/>
    </source>
</evidence>